<reference evidence="2" key="1">
    <citation type="submission" date="2014-09" db="EMBL/GenBank/DDBJ databases">
        <authorList>
            <person name="Magalhaes I.L.F."/>
            <person name="Oliveira U."/>
            <person name="Santos F.R."/>
            <person name="Vidigal T.H.D.A."/>
            <person name="Brescovit A.D."/>
            <person name="Santos A.J."/>
        </authorList>
    </citation>
    <scope>NUCLEOTIDE SEQUENCE</scope>
    <source>
        <tissue evidence="2">Shoot tissue taken approximately 20 cm above the soil surface</tissue>
    </source>
</reference>
<evidence type="ECO:0000256" key="1">
    <source>
        <dbReference type="SAM" id="MobiDB-lite"/>
    </source>
</evidence>
<reference evidence="2" key="2">
    <citation type="journal article" date="2015" name="Data Brief">
        <title>Shoot transcriptome of the giant reed, Arundo donax.</title>
        <authorList>
            <person name="Barrero R.A."/>
            <person name="Guerrero F.D."/>
            <person name="Moolhuijzen P."/>
            <person name="Goolsby J.A."/>
            <person name="Tidwell J."/>
            <person name="Bellgard S.E."/>
            <person name="Bellgard M.I."/>
        </authorList>
    </citation>
    <scope>NUCLEOTIDE SEQUENCE</scope>
    <source>
        <tissue evidence="2">Shoot tissue taken approximately 20 cm above the soil surface</tissue>
    </source>
</reference>
<feature type="region of interest" description="Disordered" evidence="1">
    <location>
        <begin position="1"/>
        <end position="50"/>
    </location>
</feature>
<dbReference type="AlphaFoldDB" id="A0A0A9AF28"/>
<accession>A0A0A9AF28</accession>
<feature type="compositionally biased region" description="Basic residues" evidence="1">
    <location>
        <begin position="41"/>
        <end position="50"/>
    </location>
</feature>
<protein>
    <submittedName>
        <fullName evidence="2">Uncharacterized protein</fullName>
    </submittedName>
</protein>
<proteinExistence type="predicted"/>
<evidence type="ECO:0000313" key="2">
    <source>
        <dbReference type="EMBL" id="JAD50269.1"/>
    </source>
</evidence>
<sequence>MRSQLQRRHGDHGGSPVTCCSRSSEADAAGDRDPAAVTRARDHRGHGWSA</sequence>
<feature type="compositionally biased region" description="Basic residues" evidence="1">
    <location>
        <begin position="1"/>
        <end position="10"/>
    </location>
</feature>
<organism evidence="2">
    <name type="scientific">Arundo donax</name>
    <name type="common">Giant reed</name>
    <name type="synonym">Donax arundinaceus</name>
    <dbReference type="NCBI Taxonomy" id="35708"/>
    <lineage>
        <taxon>Eukaryota</taxon>
        <taxon>Viridiplantae</taxon>
        <taxon>Streptophyta</taxon>
        <taxon>Embryophyta</taxon>
        <taxon>Tracheophyta</taxon>
        <taxon>Spermatophyta</taxon>
        <taxon>Magnoliopsida</taxon>
        <taxon>Liliopsida</taxon>
        <taxon>Poales</taxon>
        <taxon>Poaceae</taxon>
        <taxon>PACMAD clade</taxon>
        <taxon>Arundinoideae</taxon>
        <taxon>Arundineae</taxon>
        <taxon>Arundo</taxon>
    </lineage>
</organism>
<dbReference type="EMBL" id="GBRH01247626">
    <property type="protein sequence ID" value="JAD50269.1"/>
    <property type="molecule type" value="Transcribed_RNA"/>
</dbReference>
<name>A0A0A9AF28_ARUDO</name>